<keyword evidence="2" id="KW-1185">Reference proteome</keyword>
<gene>
    <name evidence="1" type="ORF">DXZ20_14050</name>
</gene>
<dbReference type="AlphaFoldDB" id="A0A6M0RM61"/>
<evidence type="ECO:0000313" key="1">
    <source>
        <dbReference type="EMBL" id="NEZ56781.1"/>
    </source>
</evidence>
<dbReference type="Proteomes" id="UP000481033">
    <property type="component" value="Unassembled WGS sequence"/>
</dbReference>
<comment type="caution">
    <text evidence="1">The sequence shown here is derived from an EMBL/GenBank/DDBJ whole genome shotgun (WGS) entry which is preliminary data.</text>
</comment>
<accession>A0A6M0RM61</accession>
<evidence type="ECO:0000313" key="2">
    <source>
        <dbReference type="Proteomes" id="UP000481033"/>
    </source>
</evidence>
<name>A0A6M0RM61_9CYAN</name>
<sequence length="86" mass="9302">MSTLSAQPRDTLQKACHIQQDEILELNVPEQAWQIRSGTVALCRVVDGILHCFFTAHEGEVIFGVSAKDSGMIAIAIEPAVITAIP</sequence>
<protein>
    <submittedName>
        <fullName evidence="1">Uncharacterized protein</fullName>
    </submittedName>
</protein>
<dbReference type="RefSeq" id="WP_163663585.1">
    <property type="nucleotide sequence ID" value="NZ_QXHD01000004.1"/>
</dbReference>
<organism evidence="1 2">
    <name type="scientific">Adonisia turfae CCMR0081</name>
    <dbReference type="NCBI Taxonomy" id="2292702"/>
    <lineage>
        <taxon>Bacteria</taxon>
        <taxon>Bacillati</taxon>
        <taxon>Cyanobacteriota</taxon>
        <taxon>Adonisia</taxon>
        <taxon>Adonisia turfae</taxon>
    </lineage>
</organism>
<dbReference type="EMBL" id="QXHD01000004">
    <property type="protein sequence ID" value="NEZ56781.1"/>
    <property type="molecule type" value="Genomic_DNA"/>
</dbReference>
<reference evidence="1 2" key="1">
    <citation type="journal article" date="2020" name="Microb. Ecol.">
        <title>Ecogenomics of the Marine Benthic Filamentous Cyanobacterium Adonisia.</title>
        <authorList>
            <person name="Walter J.M."/>
            <person name="Coutinho F.H."/>
            <person name="Leomil L."/>
            <person name="Hargreaves P.I."/>
            <person name="Campeao M.E."/>
            <person name="Vieira V.V."/>
            <person name="Silva B.S."/>
            <person name="Fistarol G.O."/>
            <person name="Salomon P.S."/>
            <person name="Sawabe T."/>
            <person name="Mino S."/>
            <person name="Hosokawa M."/>
            <person name="Miyashita H."/>
            <person name="Maruyama F."/>
            <person name="van Verk M.C."/>
            <person name="Dutilh B.E."/>
            <person name="Thompson C.C."/>
            <person name="Thompson F.L."/>
        </authorList>
    </citation>
    <scope>NUCLEOTIDE SEQUENCE [LARGE SCALE GENOMIC DNA]</scope>
    <source>
        <strain evidence="1 2">CCMR0081</strain>
    </source>
</reference>
<proteinExistence type="predicted"/>